<dbReference type="Pfam" id="PF00581">
    <property type="entry name" value="Rhodanese"/>
    <property type="match status" value="1"/>
</dbReference>
<evidence type="ECO:0000313" key="7">
    <source>
        <dbReference type="Proteomes" id="UP000319771"/>
    </source>
</evidence>
<name>A0A538UDC7_UNCEI</name>
<gene>
    <name evidence="6" type="ORF">E6K81_02220</name>
</gene>
<dbReference type="Proteomes" id="UP000319771">
    <property type="component" value="Unassembled WGS sequence"/>
</dbReference>
<dbReference type="InterPro" id="IPR011991">
    <property type="entry name" value="ArsR-like_HTH"/>
</dbReference>
<evidence type="ECO:0000259" key="5">
    <source>
        <dbReference type="PROSITE" id="PS50987"/>
    </source>
</evidence>
<dbReference type="GO" id="GO:0004792">
    <property type="term" value="F:thiosulfate-cyanide sulfurtransferase activity"/>
    <property type="evidence" value="ECO:0007669"/>
    <property type="project" value="InterPro"/>
</dbReference>
<keyword evidence="1" id="KW-0805">Transcription regulation</keyword>
<dbReference type="PANTHER" id="PTHR43132:SF8">
    <property type="entry name" value="HTH-TYPE TRANSCRIPTIONAL REGULATOR KMTR"/>
    <property type="match status" value="1"/>
</dbReference>
<dbReference type="CDD" id="cd00090">
    <property type="entry name" value="HTH_ARSR"/>
    <property type="match status" value="1"/>
</dbReference>
<dbReference type="GO" id="GO:0003677">
    <property type="term" value="F:DNA binding"/>
    <property type="evidence" value="ECO:0007669"/>
    <property type="project" value="UniProtKB-KW"/>
</dbReference>
<dbReference type="CDD" id="cd00158">
    <property type="entry name" value="RHOD"/>
    <property type="match status" value="1"/>
</dbReference>
<dbReference type="InterPro" id="IPR036390">
    <property type="entry name" value="WH_DNA-bd_sf"/>
</dbReference>
<dbReference type="GO" id="GO:0003700">
    <property type="term" value="F:DNA-binding transcription factor activity"/>
    <property type="evidence" value="ECO:0007669"/>
    <property type="project" value="InterPro"/>
</dbReference>
<dbReference type="SMART" id="SM00450">
    <property type="entry name" value="RHOD"/>
    <property type="match status" value="1"/>
</dbReference>
<dbReference type="PROSITE" id="PS50206">
    <property type="entry name" value="RHODANESE_3"/>
    <property type="match status" value="1"/>
</dbReference>
<evidence type="ECO:0000259" key="4">
    <source>
        <dbReference type="PROSITE" id="PS50206"/>
    </source>
</evidence>
<dbReference type="PROSITE" id="PS00380">
    <property type="entry name" value="RHODANESE_1"/>
    <property type="match status" value="1"/>
</dbReference>
<dbReference type="SMART" id="SM00418">
    <property type="entry name" value="HTH_ARSR"/>
    <property type="match status" value="1"/>
</dbReference>
<dbReference type="Pfam" id="PF01022">
    <property type="entry name" value="HTH_5"/>
    <property type="match status" value="1"/>
</dbReference>
<dbReference type="PANTHER" id="PTHR43132">
    <property type="entry name" value="ARSENICAL RESISTANCE OPERON REPRESSOR ARSR-RELATED"/>
    <property type="match status" value="1"/>
</dbReference>
<keyword evidence="3" id="KW-0804">Transcription</keyword>
<evidence type="ECO:0000256" key="1">
    <source>
        <dbReference type="ARBA" id="ARBA00023015"/>
    </source>
</evidence>
<keyword evidence="2" id="KW-0238">DNA-binding</keyword>
<dbReference type="InterPro" id="IPR036873">
    <property type="entry name" value="Rhodanese-like_dom_sf"/>
</dbReference>
<dbReference type="SUPFAM" id="SSF52821">
    <property type="entry name" value="Rhodanese/Cell cycle control phosphatase"/>
    <property type="match status" value="1"/>
</dbReference>
<dbReference type="PROSITE" id="PS50987">
    <property type="entry name" value="HTH_ARSR_2"/>
    <property type="match status" value="1"/>
</dbReference>
<dbReference type="NCBIfam" id="NF033788">
    <property type="entry name" value="HTH_metalloreg"/>
    <property type="match status" value="1"/>
</dbReference>
<feature type="domain" description="HTH arsR-type" evidence="5">
    <location>
        <begin position="9"/>
        <end position="103"/>
    </location>
</feature>
<reference evidence="6 7" key="1">
    <citation type="journal article" date="2019" name="Nat. Microbiol.">
        <title>Mediterranean grassland soil C-N compound turnover is dependent on rainfall and depth, and is mediated by genomically divergent microorganisms.</title>
        <authorList>
            <person name="Diamond S."/>
            <person name="Andeer P.F."/>
            <person name="Li Z."/>
            <person name="Crits-Christoph A."/>
            <person name="Burstein D."/>
            <person name="Anantharaman K."/>
            <person name="Lane K.R."/>
            <person name="Thomas B.C."/>
            <person name="Pan C."/>
            <person name="Northen T.R."/>
            <person name="Banfield J.F."/>
        </authorList>
    </citation>
    <scope>NUCLEOTIDE SEQUENCE [LARGE SCALE GENOMIC DNA]</scope>
    <source>
        <strain evidence="6">WS_11</strain>
    </source>
</reference>
<evidence type="ECO:0000256" key="2">
    <source>
        <dbReference type="ARBA" id="ARBA00023125"/>
    </source>
</evidence>
<feature type="domain" description="Rhodanese" evidence="4">
    <location>
        <begin position="133"/>
        <end position="222"/>
    </location>
</feature>
<dbReference type="Gene3D" id="1.10.10.10">
    <property type="entry name" value="Winged helix-like DNA-binding domain superfamily/Winged helix DNA-binding domain"/>
    <property type="match status" value="1"/>
</dbReference>
<evidence type="ECO:0000256" key="3">
    <source>
        <dbReference type="ARBA" id="ARBA00023163"/>
    </source>
</evidence>
<dbReference type="SUPFAM" id="SSF46785">
    <property type="entry name" value="Winged helix' DNA-binding domain"/>
    <property type="match status" value="1"/>
</dbReference>
<dbReference type="PRINTS" id="PR00778">
    <property type="entry name" value="HTHARSR"/>
</dbReference>
<dbReference type="InterPro" id="IPR001763">
    <property type="entry name" value="Rhodanese-like_dom"/>
</dbReference>
<dbReference type="InterPro" id="IPR036388">
    <property type="entry name" value="WH-like_DNA-bd_sf"/>
</dbReference>
<dbReference type="InterPro" id="IPR001307">
    <property type="entry name" value="Thiosulphate_STrfase_CS"/>
</dbReference>
<dbReference type="Gene3D" id="3.40.250.10">
    <property type="entry name" value="Rhodanese-like domain"/>
    <property type="match status" value="1"/>
</dbReference>
<dbReference type="AlphaFoldDB" id="A0A538UDC7"/>
<accession>A0A538UDC7</accession>
<proteinExistence type="predicted"/>
<evidence type="ECO:0000313" key="6">
    <source>
        <dbReference type="EMBL" id="TMQ73912.1"/>
    </source>
</evidence>
<organism evidence="6 7">
    <name type="scientific">Eiseniibacteriota bacterium</name>
    <dbReference type="NCBI Taxonomy" id="2212470"/>
    <lineage>
        <taxon>Bacteria</taxon>
        <taxon>Candidatus Eiseniibacteriota</taxon>
    </lineage>
</organism>
<dbReference type="InterPro" id="IPR001845">
    <property type="entry name" value="HTH_ArsR_DNA-bd_dom"/>
</dbReference>
<dbReference type="InterPro" id="IPR051011">
    <property type="entry name" value="Metal_resp_trans_reg"/>
</dbReference>
<dbReference type="EMBL" id="VBPB01000032">
    <property type="protein sequence ID" value="TMQ73912.1"/>
    <property type="molecule type" value="Genomic_DNA"/>
</dbReference>
<comment type="caution">
    <text evidence="6">The sequence shown here is derived from an EMBL/GenBank/DDBJ whole genome shotgun (WGS) entry which is preliminary data.</text>
</comment>
<protein>
    <submittedName>
        <fullName evidence="6">Metalloregulator ArsR/SmtB family transcription factor</fullName>
    </submittedName>
</protein>
<sequence>MMTENDIEFSGQLYGQLARISKAMASPRRLELVDLLAQGERTVEDLAALTAMSVANTSRHLQSLRAARLVTVRREGLYAHYRLADAGVFRLWQAVRDLGEARLAGVRELVRARFEPRGARGGLDLAELRRRLESGEAIVLDARPEREFRAGHIPGALSLPIEDLDAHLHVLPADQEIVVYSRGPYCGMADQAVAILEANGYRARRLAQGFPDWRAAGHPVAVDSHDARS</sequence>